<evidence type="ECO:0000256" key="1">
    <source>
        <dbReference type="ARBA" id="ARBA00023002"/>
    </source>
</evidence>
<dbReference type="InterPro" id="IPR036661">
    <property type="entry name" value="Luciferase-like_sf"/>
</dbReference>
<comment type="caution">
    <text evidence="3">The sequence shown here is derived from an EMBL/GenBank/DDBJ whole genome shotgun (WGS) entry which is preliminary data.</text>
</comment>
<dbReference type="GO" id="GO:0016705">
    <property type="term" value="F:oxidoreductase activity, acting on paired donors, with incorporation or reduction of molecular oxygen"/>
    <property type="evidence" value="ECO:0007669"/>
    <property type="project" value="InterPro"/>
</dbReference>
<dbReference type="PANTHER" id="PTHR43244:SF1">
    <property type="entry name" value="5,10-METHYLENETETRAHYDROMETHANOPTERIN REDUCTASE"/>
    <property type="match status" value="1"/>
</dbReference>
<reference evidence="3 4" key="1">
    <citation type="submission" date="2018-08" db="EMBL/GenBank/DDBJ databases">
        <title>Sequencing the genomes of 1000 actinobacteria strains.</title>
        <authorList>
            <person name="Klenk H.-P."/>
        </authorList>
    </citation>
    <scope>NUCLEOTIDE SEQUENCE [LARGE SCALE GENOMIC DNA]</scope>
    <source>
        <strain evidence="3 4">DSM 44099</strain>
    </source>
</reference>
<evidence type="ECO:0000259" key="2">
    <source>
        <dbReference type="Pfam" id="PF00296"/>
    </source>
</evidence>
<evidence type="ECO:0000313" key="4">
    <source>
        <dbReference type="Proteomes" id="UP000256913"/>
    </source>
</evidence>
<gene>
    <name evidence="3" type="ORF">DFJ67_4240</name>
</gene>
<dbReference type="EMBL" id="QUMQ01000001">
    <property type="protein sequence ID" value="REF98226.1"/>
    <property type="molecule type" value="Genomic_DNA"/>
</dbReference>
<accession>A0A3D9ZLF5</accession>
<protein>
    <submittedName>
        <fullName evidence="3">G6PDH family F420-dependent oxidoreductase</fullName>
    </submittedName>
</protein>
<dbReference type="InterPro" id="IPR019945">
    <property type="entry name" value="F420_G6P_DH-rel"/>
</dbReference>
<dbReference type="SUPFAM" id="SSF51679">
    <property type="entry name" value="Bacterial luciferase-like"/>
    <property type="match status" value="1"/>
</dbReference>
<feature type="domain" description="Luciferase-like" evidence="2">
    <location>
        <begin position="13"/>
        <end position="291"/>
    </location>
</feature>
<name>A0A3D9ZLF5_9ACTN</name>
<dbReference type="PANTHER" id="PTHR43244">
    <property type="match status" value="1"/>
</dbReference>
<dbReference type="InterPro" id="IPR050564">
    <property type="entry name" value="F420-G6PD/mer"/>
</dbReference>
<dbReference type="Gene3D" id="3.20.20.30">
    <property type="entry name" value="Luciferase-like domain"/>
    <property type="match status" value="1"/>
</dbReference>
<keyword evidence="4" id="KW-1185">Reference proteome</keyword>
<dbReference type="Proteomes" id="UP000256913">
    <property type="component" value="Unassembled WGS sequence"/>
</dbReference>
<dbReference type="NCBIfam" id="TIGR03557">
    <property type="entry name" value="F420_G6P_family"/>
    <property type="match status" value="1"/>
</dbReference>
<dbReference type="CDD" id="cd01097">
    <property type="entry name" value="Tetrahydromethanopterin_reductase"/>
    <property type="match status" value="1"/>
</dbReference>
<evidence type="ECO:0000313" key="3">
    <source>
        <dbReference type="EMBL" id="REF98226.1"/>
    </source>
</evidence>
<sequence>MVAVGYSLLCEQSGPKELVDYAIQAEEVGFDQITISDHYYPWLDAQGHSPYAWAVLGAVAHATSRADLMTYITCPTRRYHPTVVAQKAATTQILADGRFTLGVGAGENLNEHIVGPWPHVHERHAMLSEALEIIRPLLDGETLTYSGEYFEVPEAYVWDRPDTRVPVAVALSGPESASLAGEYGDGAIATQPEARLMRLFDESGGAGRPRYGQQPMCWGPDEAACRKTAYEQFPWFGLGWKVNSNLPNPAAFEEASQFVREEDVAAGIPCGPDVDAHVEAVKRFADAGFTHVSLLQVGDESQPEFLDWAASELIPRLKQL</sequence>
<dbReference type="AlphaFoldDB" id="A0A3D9ZLF5"/>
<dbReference type="RefSeq" id="WP_116069547.1">
    <property type="nucleotide sequence ID" value="NZ_BONB01000036.1"/>
</dbReference>
<dbReference type="OrthoDB" id="180193at2"/>
<organism evidence="3 4">
    <name type="scientific">Asanoa ferruginea</name>
    <dbReference type="NCBI Taxonomy" id="53367"/>
    <lineage>
        <taxon>Bacteria</taxon>
        <taxon>Bacillati</taxon>
        <taxon>Actinomycetota</taxon>
        <taxon>Actinomycetes</taxon>
        <taxon>Micromonosporales</taxon>
        <taxon>Micromonosporaceae</taxon>
        <taxon>Asanoa</taxon>
    </lineage>
</organism>
<keyword evidence="1" id="KW-0560">Oxidoreductase</keyword>
<proteinExistence type="predicted"/>
<dbReference type="Pfam" id="PF00296">
    <property type="entry name" value="Bac_luciferase"/>
    <property type="match status" value="1"/>
</dbReference>
<dbReference type="InterPro" id="IPR011251">
    <property type="entry name" value="Luciferase-like_dom"/>
</dbReference>